<dbReference type="InterPro" id="IPR006685">
    <property type="entry name" value="MscS_channel_2nd"/>
</dbReference>
<keyword evidence="3" id="KW-0997">Cell inner membrane</keyword>
<evidence type="ECO:0000256" key="1">
    <source>
        <dbReference type="ARBA" id="ARBA00004429"/>
    </source>
</evidence>
<feature type="transmembrane region" description="Helical" evidence="10">
    <location>
        <begin position="38"/>
        <end position="61"/>
    </location>
</feature>
<evidence type="ECO:0000256" key="4">
    <source>
        <dbReference type="ARBA" id="ARBA00022692"/>
    </source>
</evidence>
<dbReference type="PANTHER" id="PTHR30414:SF0">
    <property type="entry name" value="MINICONDUCTANCE MECHANOSENSITIVE CHANNEL YBDG"/>
    <property type="match status" value="1"/>
</dbReference>
<dbReference type="EMBL" id="FLUL01000002">
    <property type="protein sequence ID" value="SBW10547.1"/>
    <property type="molecule type" value="Genomic_DNA"/>
</dbReference>
<comment type="subcellular location">
    <subcellularLocation>
        <location evidence="1">Cell inner membrane</location>
        <topology evidence="1">Multi-pass membrane protein</topology>
    </subcellularLocation>
</comment>
<feature type="transmembrane region" description="Helical" evidence="10">
    <location>
        <begin position="126"/>
        <end position="148"/>
    </location>
</feature>
<dbReference type="GO" id="GO:0071470">
    <property type="term" value="P:cellular response to osmotic stress"/>
    <property type="evidence" value="ECO:0007669"/>
    <property type="project" value="InterPro"/>
</dbReference>
<evidence type="ECO:0000256" key="3">
    <source>
        <dbReference type="ARBA" id="ARBA00022519"/>
    </source>
</evidence>
<protein>
    <recommendedName>
        <fullName evidence="8">Mechanosensing system component YbdG</fullName>
    </recommendedName>
    <alternativeName>
        <fullName evidence="9">Mechanosensitive channel homolog YbdG</fullName>
    </alternativeName>
</protein>
<keyword evidence="6" id="KW-0346">Stress response</keyword>
<evidence type="ECO:0000256" key="10">
    <source>
        <dbReference type="SAM" id="Phobius"/>
    </source>
</evidence>
<evidence type="ECO:0000256" key="9">
    <source>
        <dbReference type="ARBA" id="ARBA00093659"/>
    </source>
</evidence>
<accession>A0A212KFW9</accession>
<proteinExistence type="predicted"/>
<feature type="transmembrane region" description="Helical" evidence="10">
    <location>
        <begin position="187"/>
        <end position="204"/>
    </location>
</feature>
<evidence type="ECO:0000259" key="11">
    <source>
        <dbReference type="Pfam" id="PF00924"/>
    </source>
</evidence>
<evidence type="ECO:0000256" key="5">
    <source>
        <dbReference type="ARBA" id="ARBA00022989"/>
    </source>
</evidence>
<evidence type="ECO:0000256" key="8">
    <source>
        <dbReference type="ARBA" id="ARBA00093630"/>
    </source>
</evidence>
<keyword evidence="4 10" id="KW-0812">Transmembrane</keyword>
<dbReference type="SUPFAM" id="SSF50182">
    <property type="entry name" value="Sm-like ribonucleoproteins"/>
    <property type="match status" value="1"/>
</dbReference>
<sequence>MIEMDSKEIQTEAGSITKTIALWIQDFLIGLGVPEQGIIYTKLIVLFALVVIIVLCLQYLLRRILLFVFHRAVNITKLSFINYTIENRLPHYLALIGPYSFVRGTIPVIFYDFHTMITPMLKATDVYMVFMVIWIIMSIVRSFGGVLQEKPAFQNKPMKSYFQVVQIVLFIFGAVVIYSILTGKSATTFFAAMGAASAILMLLFQDSIKGFAGSIQVTTNNMVQIGDWITMNKYGADGNVEEINLTTVKIRNFDKTITTVPTYALISDSFQNWRGMQDSGGRRFRRALNIKHNTIRFLTDDELEKYKEIDGLKEYITAKQKEFSKMPKREGLLSNMYRITNSDLFLQYGIYYLRNHPRIDKNLTLLVRQLPPGPQGLPIELYTFTNTTVWAEYELILSEIVNHFIGIVKYFDLTIFEESSGSDIFDVYIKENVK</sequence>
<keyword evidence="5 10" id="KW-1133">Transmembrane helix</keyword>
<dbReference type="GO" id="GO:0008381">
    <property type="term" value="F:mechanosensitive monoatomic ion channel activity"/>
    <property type="evidence" value="ECO:0007669"/>
    <property type="project" value="InterPro"/>
</dbReference>
<dbReference type="InterPro" id="IPR010920">
    <property type="entry name" value="LSM_dom_sf"/>
</dbReference>
<evidence type="ECO:0000256" key="7">
    <source>
        <dbReference type="ARBA" id="ARBA00023136"/>
    </source>
</evidence>
<name>A0A212KFW9_9BACT</name>
<feature type="transmembrane region" description="Helical" evidence="10">
    <location>
        <begin position="160"/>
        <end position="181"/>
    </location>
</feature>
<dbReference type="GO" id="GO:0005886">
    <property type="term" value="C:plasma membrane"/>
    <property type="evidence" value="ECO:0007669"/>
    <property type="project" value="UniProtKB-SubCell"/>
</dbReference>
<feature type="domain" description="Mechanosensitive ion channel MscS" evidence="11">
    <location>
        <begin position="206"/>
        <end position="274"/>
    </location>
</feature>
<keyword evidence="7 10" id="KW-0472">Membrane</keyword>
<dbReference type="InterPro" id="IPR030192">
    <property type="entry name" value="YbdG"/>
</dbReference>
<dbReference type="AlphaFoldDB" id="A0A212KFW9"/>
<gene>
    <name evidence="12" type="ORF">KL86DYS2_20122</name>
</gene>
<dbReference type="PANTHER" id="PTHR30414">
    <property type="entry name" value="MINICONDUCTANCE MECHANOSENSITIVE CHANNEL YBDG"/>
    <property type="match status" value="1"/>
</dbReference>
<evidence type="ECO:0000256" key="6">
    <source>
        <dbReference type="ARBA" id="ARBA00023016"/>
    </source>
</evidence>
<reference evidence="12" key="1">
    <citation type="submission" date="2016-04" db="EMBL/GenBank/DDBJ databases">
        <authorList>
            <person name="Evans L.H."/>
            <person name="Alamgir A."/>
            <person name="Owens N."/>
            <person name="Weber N.D."/>
            <person name="Virtaneva K."/>
            <person name="Barbian K."/>
            <person name="Babar A."/>
            <person name="Rosenke K."/>
        </authorList>
    </citation>
    <scope>NUCLEOTIDE SEQUENCE</scope>
    <source>
        <strain evidence="12">86-2</strain>
    </source>
</reference>
<feature type="transmembrane region" description="Helical" evidence="10">
    <location>
        <begin position="92"/>
        <end position="114"/>
    </location>
</feature>
<organism evidence="12">
    <name type="scientific">uncultured Dysgonomonas sp</name>
    <dbReference type="NCBI Taxonomy" id="206096"/>
    <lineage>
        <taxon>Bacteria</taxon>
        <taxon>Pseudomonadati</taxon>
        <taxon>Bacteroidota</taxon>
        <taxon>Bacteroidia</taxon>
        <taxon>Bacteroidales</taxon>
        <taxon>Dysgonomonadaceae</taxon>
        <taxon>Dysgonomonas</taxon>
        <taxon>environmental samples</taxon>
    </lineage>
</organism>
<dbReference type="Gene3D" id="2.30.30.60">
    <property type="match status" value="1"/>
</dbReference>
<dbReference type="Pfam" id="PF00924">
    <property type="entry name" value="MS_channel_2nd"/>
    <property type="match status" value="1"/>
</dbReference>
<evidence type="ECO:0000256" key="2">
    <source>
        <dbReference type="ARBA" id="ARBA00022475"/>
    </source>
</evidence>
<evidence type="ECO:0000313" key="12">
    <source>
        <dbReference type="EMBL" id="SBW10547.1"/>
    </source>
</evidence>
<dbReference type="FunFam" id="2.30.30.60:FF:000002">
    <property type="entry name" value="Mechanosensitive ion channel family protein"/>
    <property type="match status" value="1"/>
</dbReference>
<keyword evidence="2" id="KW-1003">Cell membrane</keyword>
<dbReference type="InterPro" id="IPR023408">
    <property type="entry name" value="MscS_beta-dom_sf"/>
</dbReference>